<name>A0A849SHX2_UNCEI</name>
<feature type="domain" description="TonB C-terminal" evidence="1">
    <location>
        <begin position="137"/>
        <end position="200"/>
    </location>
</feature>
<dbReference type="Gene3D" id="3.30.1150.10">
    <property type="match status" value="1"/>
</dbReference>
<organism evidence="2 3">
    <name type="scientific">Eiseniibacteriota bacterium</name>
    <dbReference type="NCBI Taxonomy" id="2212470"/>
    <lineage>
        <taxon>Bacteria</taxon>
        <taxon>Candidatus Eiseniibacteriota</taxon>
    </lineage>
</organism>
<evidence type="ECO:0000313" key="3">
    <source>
        <dbReference type="Proteomes" id="UP000580839"/>
    </source>
</evidence>
<dbReference type="SUPFAM" id="SSF74653">
    <property type="entry name" value="TolA/TonB C-terminal domain"/>
    <property type="match status" value="1"/>
</dbReference>
<proteinExistence type="predicted"/>
<dbReference type="InterPro" id="IPR037682">
    <property type="entry name" value="TonB_C"/>
</dbReference>
<protein>
    <recommendedName>
        <fullName evidence="1">TonB C-terminal domain-containing protein</fullName>
    </recommendedName>
</protein>
<dbReference type="PROSITE" id="PS51257">
    <property type="entry name" value="PROKAR_LIPOPROTEIN"/>
    <property type="match status" value="1"/>
</dbReference>
<dbReference type="GO" id="GO:0055085">
    <property type="term" value="P:transmembrane transport"/>
    <property type="evidence" value="ECO:0007669"/>
    <property type="project" value="InterPro"/>
</dbReference>
<comment type="caution">
    <text evidence="2">The sequence shown here is derived from an EMBL/GenBank/DDBJ whole genome shotgun (WGS) entry which is preliminary data.</text>
</comment>
<evidence type="ECO:0000313" key="2">
    <source>
        <dbReference type="EMBL" id="NOT34176.1"/>
    </source>
</evidence>
<dbReference type="Pfam" id="PF03544">
    <property type="entry name" value="TonB_C"/>
    <property type="match status" value="1"/>
</dbReference>
<reference evidence="2 3" key="1">
    <citation type="submission" date="2020-04" db="EMBL/GenBank/DDBJ databases">
        <title>Metagenomic profiling of ammonia- and methane-oxidizing microorganisms in a Dutch drinking water treatment plant.</title>
        <authorList>
            <person name="Poghosyan L."/>
            <person name="Leucker S."/>
        </authorList>
    </citation>
    <scope>NUCLEOTIDE SEQUENCE [LARGE SCALE GENOMIC DNA]</scope>
    <source>
        <strain evidence="2">S-RSF-IL-03</strain>
    </source>
</reference>
<evidence type="ECO:0000259" key="1">
    <source>
        <dbReference type="Pfam" id="PF03544"/>
    </source>
</evidence>
<accession>A0A849SHX2</accession>
<gene>
    <name evidence="2" type="ORF">HOP12_08420</name>
</gene>
<dbReference type="Proteomes" id="UP000580839">
    <property type="component" value="Unassembled WGS sequence"/>
</dbReference>
<sequence length="203" mass="21577">MARPIAVTIALAITMSTFGCEPGARDEAPTPHALPVDVRADTAAPAIRLSQRWRSDSLAEPPAADARMWLARVSPTRAAESVASVTPVAELEVPLPTPEPGTPEPSMPEPPGLVVDEDLKPPIPRGRATLLLPHGARAGSVELDVRVDEQGVVSDVEWAGGSTDSALVGAATTSAFSMRFFPALQSGRPRAVWCRQRFDFGRR</sequence>
<dbReference type="EMBL" id="JABFRW010000097">
    <property type="protein sequence ID" value="NOT34176.1"/>
    <property type="molecule type" value="Genomic_DNA"/>
</dbReference>
<dbReference type="AlphaFoldDB" id="A0A849SHX2"/>